<keyword evidence="8 19" id="KW-0169">Cobalamin biosynthesis</keyword>
<evidence type="ECO:0000256" key="7">
    <source>
        <dbReference type="ARBA" id="ARBA00022475"/>
    </source>
</evidence>
<dbReference type="Proteomes" id="UP000224974">
    <property type="component" value="Unassembled WGS sequence"/>
</dbReference>
<dbReference type="GO" id="GO:0051073">
    <property type="term" value="F:adenosylcobinamide-GDP ribazoletransferase activity"/>
    <property type="evidence" value="ECO:0007669"/>
    <property type="project" value="UniProtKB-UniRule"/>
</dbReference>
<comment type="catalytic activity">
    <reaction evidence="18 19">
        <text>alpha-ribazole 5'-phosphate + adenosylcob(III)inamide-GDP = adenosylcob(III)alamin 5'-phosphate + GMP + H(+)</text>
        <dbReference type="Rhea" id="RHEA:23560"/>
        <dbReference type="ChEBI" id="CHEBI:15378"/>
        <dbReference type="ChEBI" id="CHEBI:57918"/>
        <dbReference type="ChEBI" id="CHEBI:58115"/>
        <dbReference type="ChEBI" id="CHEBI:60487"/>
        <dbReference type="ChEBI" id="CHEBI:60493"/>
        <dbReference type="EC" id="2.7.8.26"/>
    </reaction>
</comment>
<feature type="transmembrane region" description="Helical" evidence="19">
    <location>
        <begin position="138"/>
        <end position="160"/>
    </location>
</feature>
<dbReference type="EC" id="2.7.8.26" evidence="5 19"/>
<feature type="transmembrane region" description="Helical" evidence="19">
    <location>
        <begin position="64"/>
        <end position="83"/>
    </location>
</feature>
<keyword evidence="10 19" id="KW-0812">Transmembrane</keyword>
<evidence type="ECO:0000256" key="14">
    <source>
        <dbReference type="ARBA" id="ARBA00025228"/>
    </source>
</evidence>
<dbReference type="PANTHER" id="PTHR34148">
    <property type="entry name" value="ADENOSYLCOBINAMIDE-GDP RIBAZOLETRANSFERASE"/>
    <property type="match status" value="1"/>
</dbReference>
<comment type="function">
    <text evidence="14 19">Joins adenosylcobinamide-GDP and alpha-ribazole to generate adenosylcobalamin (Ado-cobalamin). Also synthesizes adenosylcobalamin 5'-phosphate from adenosylcobinamide-GDP and alpha-ribazole 5'-phosphate.</text>
</comment>
<dbReference type="GO" id="GO:0008818">
    <property type="term" value="F:cobalamin 5'-phosphate synthase activity"/>
    <property type="evidence" value="ECO:0007669"/>
    <property type="project" value="UniProtKB-UniRule"/>
</dbReference>
<accession>A0A2C6C242</accession>
<dbReference type="UniPathway" id="UPA00148">
    <property type="reaction ID" value="UER00238"/>
</dbReference>
<dbReference type="STRING" id="1111728.GCA_000427805_04247"/>
<proteinExistence type="inferred from homology"/>
<evidence type="ECO:0000313" key="21">
    <source>
        <dbReference type="Proteomes" id="UP000224974"/>
    </source>
</evidence>
<comment type="cofactor">
    <cofactor evidence="1 19">
        <name>Mg(2+)</name>
        <dbReference type="ChEBI" id="CHEBI:18420"/>
    </cofactor>
</comment>
<comment type="pathway">
    <text evidence="3 19">Cofactor biosynthesis; adenosylcobalamin biosynthesis; adenosylcobalamin from cob(II)yrinate a,c-diamide: step 7/7.</text>
</comment>
<evidence type="ECO:0000256" key="4">
    <source>
        <dbReference type="ARBA" id="ARBA00010561"/>
    </source>
</evidence>
<dbReference type="OrthoDB" id="9794626at2"/>
<evidence type="ECO:0000256" key="1">
    <source>
        <dbReference type="ARBA" id="ARBA00001946"/>
    </source>
</evidence>
<evidence type="ECO:0000256" key="2">
    <source>
        <dbReference type="ARBA" id="ARBA00004651"/>
    </source>
</evidence>
<evidence type="ECO:0000256" key="16">
    <source>
        <dbReference type="ARBA" id="ARBA00032853"/>
    </source>
</evidence>
<evidence type="ECO:0000256" key="8">
    <source>
        <dbReference type="ARBA" id="ARBA00022573"/>
    </source>
</evidence>
<reference evidence="21" key="1">
    <citation type="submission" date="2017-09" db="EMBL/GenBank/DDBJ databases">
        <title>FDA dAtabase for Regulatory Grade micrObial Sequences (FDA-ARGOS): Supporting development and validation of Infectious Disease Dx tests.</title>
        <authorList>
            <person name="Minogue T."/>
            <person name="Wolcott M."/>
            <person name="Wasieloski L."/>
            <person name="Aguilar W."/>
            <person name="Moore D."/>
            <person name="Tallon L."/>
            <person name="Sadzewicz L."/>
            <person name="Ott S."/>
            <person name="Zhao X."/>
            <person name="Nagaraj S."/>
            <person name="Vavikolanu K."/>
            <person name="Aluvathingal J."/>
            <person name="Nadendla S."/>
            <person name="Sichtig H."/>
        </authorList>
    </citation>
    <scope>NUCLEOTIDE SEQUENCE [LARGE SCALE GENOMIC DNA]</scope>
    <source>
        <strain evidence="21">FDAARGOS_387</strain>
    </source>
</reference>
<dbReference type="Pfam" id="PF02654">
    <property type="entry name" value="CobS"/>
    <property type="match status" value="1"/>
</dbReference>
<dbReference type="InterPro" id="IPR003805">
    <property type="entry name" value="CobS"/>
</dbReference>
<dbReference type="NCBIfam" id="TIGR00317">
    <property type="entry name" value="cobS"/>
    <property type="match status" value="1"/>
</dbReference>
<evidence type="ECO:0000256" key="11">
    <source>
        <dbReference type="ARBA" id="ARBA00022842"/>
    </source>
</evidence>
<evidence type="ECO:0000256" key="5">
    <source>
        <dbReference type="ARBA" id="ARBA00013200"/>
    </source>
</evidence>
<dbReference type="PANTHER" id="PTHR34148:SF1">
    <property type="entry name" value="ADENOSYLCOBINAMIDE-GDP RIBAZOLETRANSFERASE"/>
    <property type="match status" value="1"/>
</dbReference>
<name>A0A2C6C242_9GAMM</name>
<evidence type="ECO:0000256" key="17">
    <source>
        <dbReference type="ARBA" id="ARBA00048623"/>
    </source>
</evidence>
<keyword evidence="11 19" id="KW-0460">Magnesium</keyword>
<dbReference type="EMBL" id="PDDX01000001">
    <property type="protein sequence ID" value="PHI30420.1"/>
    <property type="molecule type" value="Genomic_DNA"/>
</dbReference>
<organism evidence="20 21">
    <name type="scientific">Budvicia aquatica</name>
    <dbReference type="NCBI Taxonomy" id="82979"/>
    <lineage>
        <taxon>Bacteria</taxon>
        <taxon>Pseudomonadati</taxon>
        <taxon>Pseudomonadota</taxon>
        <taxon>Gammaproteobacteria</taxon>
        <taxon>Enterobacterales</taxon>
        <taxon>Budviciaceae</taxon>
        <taxon>Budvicia</taxon>
    </lineage>
</organism>
<evidence type="ECO:0000256" key="19">
    <source>
        <dbReference type="HAMAP-Rule" id="MF_00719"/>
    </source>
</evidence>
<keyword evidence="9 19" id="KW-0808">Transferase</keyword>
<comment type="similarity">
    <text evidence="4 19">Belongs to the CobS family.</text>
</comment>
<feature type="transmembrane region" description="Helical" evidence="19">
    <location>
        <begin position="186"/>
        <end position="216"/>
    </location>
</feature>
<dbReference type="GO" id="GO:0005886">
    <property type="term" value="C:plasma membrane"/>
    <property type="evidence" value="ECO:0007669"/>
    <property type="project" value="UniProtKB-SubCell"/>
</dbReference>
<comment type="caution">
    <text evidence="20">The sequence shown here is derived from an EMBL/GenBank/DDBJ whole genome shotgun (WGS) entry which is preliminary data.</text>
</comment>
<keyword evidence="12 19" id="KW-1133">Transmembrane helix</keyword>
<keyword evidence="7 19" id="KW-1003">Cell membrane</keyword>
<feature type="transmembrane region" description="Helical" evidence="19">
    <location>
        <begin position="36"/>
        <end position="57"/>
    </location>
</feature>
<comment type="subcellular location">
    <subcellularLocation>
        <location evidence="2 19">Cell membrane</location>
        <topology evidence="2 19">Multi-pass membrane protein</topology>
    </subcellularLocation>
</comment>
<evidence type="ECO:0000256" key="12">
    <source>
        <dbReference type="ARBA" id="ARBA00022989"/>
    </source>
</evidence>
<dbReference type="AlphaFoldDB" id="A0A2C6C242"/>
<dbReference type="GO" id="GO:0009236">
    <property type="term" value="P:cobalamin biosynthetic process"/>
    <property type="evidence" value="ECO:0007669"/>
    <property type="project" value="UniProtKB-UniRule"/>
</dbReference>
<evidence type="ECO:0000256" key="18">
    <source>
        <dbReference type="ARBA" id="ARBA00049504"/>
    </source>
</evidence>
<evidence type="ECO:0000256" key="6">
    <source>
        <dbReference type="ARBA" id="ARBA00015850"/>
    </source>
</evidence>
<feature type="transmembrane region" description="Helical" evidence="19">
    <location>
        <begin position="111"/>
        <end position="131"/>
    </location>
</feature>
<evidence type="ECO:0000256" key="15">
    <source>
        <dbReference type="ARBA" id="ARBA00032605"/>
    </source>
</evidence>
<evidence type="ECO:0000313" key="20">
    <source>
        <dbReference type="EMBL" id="PHI30420.1"/>
    </source>
</evidence>
<gene>
    <name evidence="19" type="primary">cobS</name>
    <name evidence="20" type="ORF">CRN84_14285</name>
</gene>
<dbReference type="RefSeq" id="WP_099044172.1">
    <property type="nucleotide sequence ID" value="NZ_PDDX01000001.1"/>
</dbReference>
<sequence length="249" mass="26976">MKYIKLFLASLQFMSRIPVPERYTSGLDITDYRKGIITFPLVGLVVGVISAFVFVLTQMWWGNLLAAACAVLTMAAITGGFHLDGLADTADGIFSSRPRARMLEIMRDSRIGTHGTLALIFKIALHILVVYQLAENQAAVMGLLIAAPVVGRSLSVLLMYRQNYARESGVGNLYIGKISGSEFCQTLILCAVLVFFLAGSYALLTIVATAVVVLIYRTLIQNKLGGQTGDTIGAGIEIGELLFLLLMVH</sequence>
<evidence type="ECO:0000256" key="10">
    <source>
        <dbReference type="ARBA" id="ARBA00022692"/>
    </source>
</evidence>
<dbReference type="HAMAP" id="MF_00719">
    <property type="entry name" value="CobS"/>
    <property type="match status" value="1"/>
</dbReference>
<evidence type="ECO:0000256" key="13">
    <source>
        <dbReference type="ARBA" id="ARBA00023136"/>
    </source>
</evidence>
<protein>
    <recommendedName>
        <fullName evidence="6 19">Adenosylcobinamide-GDP ribazoletransferase</fullName>
        <ecNumber evidence="5 19">2.7.8.26</ecNumber>
    </recommendedName>
    <alternativeName>
        <fullName evidence="16 19">Cobalamin synthase</fullName>
    </alternativeName>
    <alternativeName>
        <fullName evidence="15 19">Cobalamin-5'-phosphate synthase</fullName>
    </alternativeName>
</protein>
<evidence type="ECO:0000256" key="9">
    <source>
        <dbReference type="ARBA" id="ARBA00022679"/>
    </source>
</evidence>
<comment type="catalytic activity">
    <reaction evidence="17 19">
        <text>alpha-ribazole + adenosylcob(III)inamide-GDP = adenosylcob(III)alamin + GMP + H(+)</text>
        <dbReference type="Rhea" id="RHEA:16049"/>
        <dbReference type="ChEBI" id="CHEBI:10329"/>
        <dbReference type="ChEBI" id="CHEBI:15378"/>
        <dbReference type="ChEBI" id="CHEBI:18408"/>
        <dbReference type="ChEBI" id="CHEBI:58115"/>
        <dbReference type="ChEBI" id="CHEBI:60487"/>
        <dbReference type="EC" id="2.7.8.26"/>
    </reaction>
</comment>
<evidence type="ECO:0000256" key="3">
    <source>
        <dbReference type="ARBA" id="ARBA00004663"/>
    </source>
</evidence>
<keyword evidence="21" id="KW-1185">Reference proteome</keyword>
<keyword evidence="13 19" id="KW-0472">Membrane</keyword>